<dbReference type="Gene3D" id="2.60.120.330">
    <property type="entry name" value="B-lactam Antibiotic, Isopenicillin N Synthase, Chain"/>
    <property type="match status" value="4"/>
</dbReference>
<name>A0A8T2WLI8_POPDE</name>
<dbReference type="InterPro" id="IPR005123">
    <property type="entry name" value="Oxoglu/Fe-dep_dioxygenase_dom"/>
</dbReference>
<dbReference type="InterPro" id="IPR026992">
    <property type="entry name" value="DIOX_N"/>
</dbReference>
<dbReference type="GO" id="GO:0016491">
    <property type="term" value="F:oxidoreductase activity"/>
    <property type="evidence" value="ECO:0007669"/>
    <property type="project" value="UniProtKB-KW"/>
</dbReference>
<evidence type="ECO:0000256" key="3">
    <source>
        <dbReference type="ARBA" id="ARBA00022896"/>
    </source>
</evidence>
<keyword evidence="8" id="KW-1185">Reference proteome</keyword>
<dbReference type="InterPro" id="IPR050295">
    <property type="entry name" value="Plant_2OG-oxidoreductases"/>
</dbReference>
<proteinExistence type="inferred from homology"/>
<dbReference type="InterPro" id="IPR044861">
    <property type="entry name" value="IPNS-like_FE2OG_OXY"/>
</dbReference>
<comment type="similarity">
    <text evidence="1 5">Belongs to the iron/ascorbate-dependent oxidoreductase family.</text>
</comment>
<protein>
    <recommendedName>
        <fullName evidence="6">Fe2OG dioxygenase domain-containing protein</fullName>
    </recommendedName>
</protein>
<dbReference type="InterPro" id="IPR027443">
    <property type="entry name" value="IPNS-like_sf"/>
</dbReference>
<dbReference type="EMBL" id="JACEGQ020000018">
    <property type="protein sequence ID" value="KAH8481728.1"/>
    <property type="molecule type" value="Genomic_DNA"/>
</dbReference>
<evidence type="ECO:0000259" key="6">
    <source>
        <dbReference type="PROSITE" id="PS51471"/>
    </source>
</evidence>
<evidence type="ECO:0000313" key="8">
    <source>
        <dbReference type="Proteomes" id="UP000807159"/>
    </source>
</evidence>
<gene>
    <name evidence="7" type="ORF">H0E87_029280</name>
</gene>
<dbReference type="GO" id="GO:0046872">
    <property type="term" value="F:metal ion binding"/>
    <property type="evidence" value="ECO:0007669"/>
    <property type="project" value="UniProtKB-KW"/>
</dbReference>
<reference evidence="7" key="1">
    <citation type="journal article" date="2021" name="J. Hered.">
        <title>Genome Assembly of Salicaceae Populus deltoides (Eastern Cottonwood) I-69 Based on Nanopore Sequencing and Hi-C Technologies.</title>
        <authorList>
            <person name="Bai S."/>
            <person name="Wu H."/>
            <person name="Zhang J."/>
            <person name="Pan Z."/>
            <person name="Zhao W."/>
            <person name="Li Z."/>
            <person name="Tong C."/>
        </authorList>
    </citation>
    <scope>NUCLEOTIDE SEQUENCE</scope>
    <source>
        <tissue evidence="7">Leaf</tissue>
    </source>
</reference>
<dbReference type="Pfam" id="PF03171">
    <property type="entry name" value="2OG-FeII_Oxy"/>
    <property type="match status" value="3"/>
</dbReference>
<sequence length="369" mass="42053">MTRSWNLEEGCFLDQYGEQPLVTARFNFYPPCPRPDRILGAKPHADASAVTFLLQAIKIKRDLSVRKIMADNLCPTKLESKSKSVQELVRNSEEPPGKYFYEDGVHGVLDSSLPVLEIPVIDTSRLTSPSTSREEVEKLRSALISCGCFVSINHGVTGSFLDQIRSVTTQFFAFPMEEKMKYSREVDTPEARREILQEHTTKLKVIVEVVLKAMARSLNLEDNCYLEKYGERALMQARFNFFPPCPRPDRSLGLKPHADRSAITIVLQNKEVEGLQFLKDDQWFRVPIQLPHALLINVGDQSEYGEHPLVTARFKFYPPCPRPDRILGVKPHADASAVTFLLQDKEMEGLQFLKDNEWFRVPISPHAHL</sequence>
<accession>A0A8T2WLI8</accession>
<keyword evidence="4 5" id="KW-0408">Iron</keyword>
<evidence type="ECO:0000256" key="2">
    <source>
        <dbReference type="ARBA" id="ARBA00022723"/>
    </source>
</evidence>
<dbReference type="PROSITE" id="PS51471">
    <property type="entry name" value="FE2OG_OXY"/>
    <property type="match status" value="1"/>
</dbReference>
<dbReference type="GO" id="GO:0031418">
    <property type="term" value="F:L-ascorbic acid binding"/>
    <property type="evidence" value="ECO:0007669"/>
    <property type="project" value="UniProtKB-KW"/>
</dbReference>
<dbReference type="AlphaFoldDB" id="A0A8T2WLI8"/>
<evidence type="ECO:0000313" key="7">
    <source>
        <dbReference type="EMBL" id="KAH8481728.1"/>
    </source>
</evidence>
<comment type="caution">
    <text evidence="7">The sequence shown here is derived from an EMBL/GenBank/DDBJ whole genome shotgun (WGS) entry which is preliminary data.</text>
</comment>
<evidence type="ECO:0000256" key="5">
    <source>
        <dbReference type="RuleBase" id="RU003682"/>
    </source>
</evidence>
<keyword evidence="3" id="KW-0847">Vitamin C</keyword>
<evidence type="ECO:0000256" key="4">
    <source>
        <dbReference type="ARBA" id="ARBA00023004"/>
    </source>
</evidence>
<dbReference type="Proteomes" id="UP000807159">
    <property type="component" value="Chromosome 18"/>
</dbReference>
<dbReference type="SUPFAM" id="SSF51197">
    <property type="entry name" value="Clavaminate synthase-like"/>
    <property type="match status" value="3"/>
</dbReference>
<feature type="domain" description="Fe2OG dioxygenase" evidence="6">
    <location>
        <begin position="233"/>
        <end position="369"/>
    </location>
</feature>
<keyword evidence="5" id="KW-0560">Oxidoreductase</keyword>
<evidence type="ECO:0000256" key="1">
    <source>
        <dbReference type="ARBA" id="ARBA00008056"/>
    </source>
</evidence>
<keyword evidence="2 5" id="KW-0479">Metal-binding</keyword>
<organism evidence="7 8">
    <name type="scientific">Populus deltoides</name>
    <name type="common">Eastern poplar</name>
    <name type="synonym">Eastern cottonwood</name>
    <dbReference type="NCBI Taxonomy" id="3696"/>
    <lineage>
        <taxon>Eukaryota</taxon>
        <taxon>Viridiplantae</taxon>
        <taxon>Streptophyta</taxon>
        <taxon>Embryophyta</taxon>
        <taxon>Tracheophyta</taxon>
        <taxon>Spermatophyta</taxon>
        <taxon>Magnoliopsida</taxon>
        <taxon>eudicotyledons</taxon>
        <taxon>Gunneridae</taxon>
        <taxon>Pentapetalae</taxon>
        <taxon>rosids</taxon>
        <taxon>fabids</taxon>
        <taxon>Malpighiales</taxon>
        <taxon>Salicaceae</taxon>
        <taxon>Saliceae</taxon>
        <taxon>Populus</taxon>
    </lineage>
</organism>
<dbReference type="PANTHER" id="PTHR47991">
    <property type="entry name" value="OXOGLUTARATE/IRON-DEPENDENT DIOXYGENASE"/>
    <property type="match status" value="1"/>
</dbReference>
<dbReference type="Pfam" id="PF14226">
    <property type="entry name" value="DIOX_N"/>
    <property type="match status" value="1"/>
</dbReference>